<feature type="domain" description="FAD/NAD(P)-binding" evidence="9">
    <location>
        <begin position="67"/>
        <end position="366"/>
    </location>
</feature>
<dbReference type="EMBL" id="MWWQ01000001">
    <property type="protein sequence ID" value="OZG53948.1"/>
    <property type="molecule type" value="Genomic_DNA"/>
</dbReference>
<keyword evidence="8" id="KW-0521">NADP</keyword>
<dbReference type="GO" id="GO:0004791">
    <property type="term" value="F:thioredoxin-disulfide reductase (NADPH) activity"/>
    <property type="evidence" value="ECO:0007669"/>
    <property type="project" value="UniProtKB-UniRule"/>
</dbReference>
<dbReference type="OrthoDB" id="9806179at2"/>
<evidence type="ECO:0000256" key="2">
    <source>
        <dbReference type="ARBA" id="ARBA00022827"/>
    </source>
</evidence>
<dbReference type="EC" id="1.8.1.9" evidence="7"/>
<dbReference type="PRINTS" id="PR00368">
    <property type="entry name" value="FADPNR"/>
</dbReference>
<proteinExistence type="inferred from homology"/>
<dbReference type="NCBIfam" id="TIGR01292">
    <property type="entry name" value="TRX_reduct"/>
    <property type="match status" value="1"/>
</dbReference>
<sequence>MAGNLFASHSQSGISLSGANSQRISFKPAQGVSLATTGLSLTSPARDASQASASVSPQTPSQANETYDVVIIGSGPAGYTAAIYLGRAGYRPHIFGGELSPGGQLTTTTEVENFPGFPDGIQGPELMDRMKQQALRFGATIENVDVTTLARDSDSGSNSTPDSFIINTSTGAAHRSKAVIVSTGSHHRTLGVPGEKEYSGHGVSYCATCDGFFFKDKPIAVIGGGDSALTEALFLAKFGSHVTIVHRRDAFRASQSLVDKVMANPKISVEWSSVTKQINGDGTAATSITLERVDSENTRELAANGIFVAIGTEPNSAFLNGVVNTDSHGYITVDGASTRTSLPGVFAAGDVVDPIYQQAISAAGMGCRAALDAQDWLESL</sequence>
<dbReference type="InterPro" id="IPR005982">
    <property type="entry name" value="Thioredox_Rdtase"/>
</dbReference>
<keyword evidence="2 7" id="KW-0274">FAD</keyword>
<dbReference type="GO" id="GO:0019430">
    <property type="term" value="P:removal of superoxide radicals"/>
    <property type="evidence" value="ECO:0007669"/>
    <property type="project" value="UniProtKB-UniRule"/>
</dbReference>
<comment type="similarity">
    <text evidence="7">Belongs to the class-II pyridine nucleotide-disulfide oxidoreductase family.</text>
</comment>
<comment type="cofactor">
    <cofactor evidence="8">
        <name>FAD</name>
        <dbReference type="ChEBI" id="CHEBI:57692"/>
    </cofactor>
    <text evidence="8">Binds 1 FAD per subunit.</text>
</comment>
<evidence type="ECO:0000256" key="5">
    <source>
        <dbReference type="ARBA" id="ARBA00023284"/>
    </source>
</evidence>
<dbReference type="PANTHER" id="PTHR48105">
    <property type="entry name" value="THIOREDOXIN REDUCTASE 1-RELATED-RELATED"/>
    <property type="match status" value="1"/>
</dbReference>
<dbReference type="RefSeq" id="WP_094690410.1">
    <property type="nucleotide sequence ID" value="NZ_MWWQ01000001.1"/>
</dbReference>
<name>A0A261F4C6_9BIFI</name>
<evidence type="ECO:0000313" key="10">
    <source>
        <dbReference type="EMBL" id="OZG53948.1"/>
    </source>
</evidence>
<comment type="caution">
    <text evidence="10">The sequence shown here is derived from an EMBL/GenBank/DDBJ whole genome shotgun (WGS) entry which is preliminary data.</text>
</comment>
<accession>A0A261F4C6</accession>
<dbReference type="InterPro" id="IPR050097">
    <property type="entry name" value="Ferredoxin-NADP_redctase_2"/>
</dbReference>
<evidence type="ECO:0000256" key="6">
    <source>
        <dbReference type="ARBA" id="ARBA00048132"/>
    </source>
</evidence>
<comment type="catalytic activity">
    <reaction evidence="6 7">
        <text>[thioredoxin]-dithiol + NADP(+) = [thioredoxin]-disulfide + NADPH + H(+)</text>
        <dbReference type="Rhea" id="RHEA:20345"/>
        <dbReference type="Rhea" id="RHEA-COMP:10698"/>
        <dbReference type="Rhea" id="RHEA-COMP:10700"/>
        <dbReference type="ChEBI" id="CHEBI:15378"/>
        <dbReference type="ChEBI" id="CHEBI:29950"/>
        <dbReference type="ChEBI" id="CHEBI:50058"/>
        <dbReference type="ChEBI" id="CHEBI:57783"/>
        <dbReference type="ChEBI" id="CHEBI:58349"/>
        <dbReference type="EC" id="1.8.1.9"/>
    </reaction>
</comment>
<dbReference type="InterPro" id="IPR023753">
    <property type="entry name" value="FAD/NAD-binding_dom"/>
</dbReference>
<dbReference type="GO" id="GO:0005737">
    <property type="term" value="C:cytoplasm"/>
    <property type="evidence" value="ECO:0007669"/>
    <property type="project" value="InterPro"/>
</dbReference>
<evidence type="ECO:0000313" key="11">
    <source>
        <dbReference type="Proteomes" id="UP000216454"/>
    </source>
</evidence>
<evidence type="ECO:0000256" key="4">
    <source>
        <dbReference type="ARBA" id="ARBA00023157"/>
    </source>
</evidence>
<evidence type="ECO:0000256" key="7">
    <source>
        <dbReference type="RuleBase" id="RU003880"/>
    </source>
</evidence>
<keyword evidence="11" id="KW-1185">Reference proteome</keyword>
<protein>
    <recommendedName>
        <fullName evidence="7">Thioredoxin reductase</fullName>
        <ecNumber evidence="7">1.8.1.9</ecNumber>
    </recommendedName>
</protein>
<reference evidence="10 11" key="1">
    <citation type="journal article" date="2017" name="BMC Genomics">
        <title>Comparative genomic and phylogenomic analyses of the Bifidobacteriaceae family.</title>
        <authorList>
            <person name="Lugli G.A."/>
            <person name="Milani C."/>
            <person name="Turroni F."/>
            <person name="Duranti S."/>
            <person name="Mancabelli L."/>
            <person name="Mangifesta M."/>
            <person name="Ferrario C."/>
            <person name="Modesto M."/>
            <person name="Mattarelli P."/>
            <person name="Jiri K."/>
            <person name="van Sinderen D."/>
            <person name="Ventura M."/>
        </authorList>
    </citation>
    <scope>NUCLEOTIDE SEQUENCE [LARGE SCALE GENOMIC DNA]</scope>
    <source>
        <strain evidence="10 11">DSM 24744</strain>
    </source>
</reference>
<dbReference type="InterPro" id="IPR036188">
    <property type="entry name" value="FAD/NAD-bd_sf"/>
</dbReference>
<comment type="subunit">
    <text evidence="7">Homodimer.</text>
</comment>
<evidence type="ECO:0000259" key="9">
    <source>
        <dbReference type="Pfam" id="PF07992"/>
    </source>
</evidence>
<gene>
    <name evidence="10" type="ORF">PSSU_0051</name>
</gene>
<dbReference type="PRINTS" id="PR00469">
    <property type="entry name" value="PNDRDTASEII"/>
</dbReference>
<dbReference type="AlphaFoldDB" id="A0A261F4C6"/>
<dbReference type="PROSITE" id="PS00573">
    <property type="entry name" value="PYRIDINE_REDOX_2"/>
    <property type="match status" value="1"/>
</dbReference>
<dbReference type="InterPro" id="IPR008255">
    <property type="entry name" value="Pyr_nucl-diS_OxRdtase_2_AS"/>
</dbReference>
<dbReference type="SUPFAM" id="SSF51905">
    <property type="entry name" value="FAD/NAD(P)-binding domain"/>
    <property type="match status" value="1"/>
</dbReference>
<keyword evidence="5 7" id="KW-0676">Redox-active center</keyword>
<dbReference type="Gene3D" id="3.50.50.60">
    <property type="entry name" value="FAD/NAD(P)-binding domain"/>
    <property type="match status" value="2"/>
</dbReference>
<keyword evidence="1 7" id="KW-0285">Flavoprotein</keyword>
<keyword evidence="3 7" id="KW-0560">Oxidoreductase</keyword>
<organism evidence="10 11">
    <name type="scientific">Pseudoscardovia suis</name>
    <dbReference type="NCBI Taxonomy" id="987063"/>
    <lineage>
        <taxon>Bacteria</taxon>
        <taxon>Bacillati</taxon>
        <taxon>Actinomycetota</taxon>
        <taxon>Actinomycetes</taxon>
        <taxon>Bifidobacteriales</taxon>
        <taxon>Bifidobacteriaceae</taxon>
        <taxon>Pseudoscardovia</taxon>
    </lineage>
</organism>
<evidence type="ECO:0000256" key="3">
    <source>
        <dbReference type="ARBA" id="ARBA00023002"/>
    </source>
</evidence>
<evidence type="ECO:0000256" key="8">
    <source>
        <dbReference type="RuleBase" id="RU003881"/>
    </source>
</evidence>
<dbReference type="Proteomes" id="UP000216454">
    <property type="component" value="Unassembled WGS sequence"/>
</dbReference>
<evidence type="ECO:0000256" key="1">
    <source>
        <dbReference type="ARBA" id="ARBA00022630"/>
    </source>
</evidence>
<dbReference type="Pfam" id="PF07992">
    <property type="entry name" value="Pyr_redox_2"/>
    <property type="match status" value="1"/>
</dbReference>
<keyword evidence="4" id="KW-1015">Disulfide bond</keyword>